<dbReference type="RefSeq" id="WP_264725763.1">
    <property type="nucleotide sequence ID" value="NZ_JAPDMX010000012.1"/>
</dbReference>
<comment type="caution">
    <text evidence="3">The sequence shown here is derived from an EMBL/GenBank/DDBJ whole genome shotgun (WGS) entry which is preliminary data.</text>
</comment>
<evidence type="ECO:0008006" key="5">
    <source>
        <dbReference type="Google" id="ProtNLM"/>
    </source>
</evidence>
<keyword evidence="4" id="KW-1185">Reference proteome</keyword>
<sequence length="85" mass="9471">MKNSVTSLVFAVILAMASGCSSVICDARTDTYTNDLDKDLSQRECTKHVDDNINSYFDEQEKAEREASDKLLQDSLNKALPPKVQ</sequence>
<evidence type="ECO:0000313" key="3">
    <source>
        <dbReference type="EMBL" id="MCW3172211.1"/>
    </source>
</evidence>
<feature type="compositionally biased region" description="Basic and acidic residues" evidence="1">
    <location>
        <begin position="59"/>
        <end position="72"/>
    </location>
</feature>
<protein>
    <recommendedName>
        <fullName evidence="5">Lipoprotein</fullName>
    </recommendedName>
</protein>
<accession>A0ABT3I822</accession>
<keyword evidence="2" id="KW-0732">Signal</keyword>
<dbReference type="EMBL" id="JAPDMX010000012">
    <property type="protein sequence ID" value="MCW3172211.1"/>
    <property type="molecule type" value="Genomic_DNA"/>
</dbReference>
<evidence type="ECO:0000256" key="1">
    <source>
        <dbReference type="SAM" id="MobiDB-lite"/>
    </source>
</evidence>
<dbReference type="PROSITE" id="PS51257">
    <property type="entry name" value="PROKAR_LIPOPROTEIN"/>
    <property type="match status" value="1"/>
</dbReference>
<evidence type="ECO:0000256" key="2">
    <source>
        <dbReference type="SAM" id="SignalP"/>
    </source>
</evidence>
<name>A0ABT3I822_9GAMM</name>
<evidence type="ECO:0000313" key="4">
    <source>
        <dbReference type="Proteomes" id="UP001163714"/>
    </source>
</evidence>
<reference evidence="3" key="1">
    <citation type="submission" date="2022-10" db="EMBL/GenBank/DDBJ databases">
        <title>Shewanella flava sp. nov, isolated from the estuary of the Fenhe River into the Yellow River.</title>
        <authorList>
            <person name="Li Y."/>
        </authorList>
    </citation>
    <scope>NUCLEOTIDE SEQUENCE</scope>
    <source>
        <strain evidence="3">FYR11-62</strain>
    </source>
</reference>
<organism evidence="3 4">
    <name type="scientific">Shewanella subflava</name>
    <dbReference type="NCBI Taxonomy" id="2986476"/>
    <lineage>
        <taxon>Bacteria</taxon>
        <taxon>Pseudomonadati</taxon>
        <taxon>Pseudomonadota</taxon>
        <taxon>Gammaproteobacteria</taxon>
        <taxon>Alteromonadales</taxon>
        <taxon>Shewanellaceae</taxon>
        <taxon>Shewanella</taxon>
    </lineage>
</organism>
<feature type="signal peptide" evidence="2">
    <location>
        <begin position="1"/>
        <end position="17"/>
    </location>
</feature>
<feature type="chain" id="PRO_5045996490" description="Lipoprotein" evidence="2">
    <location>
        <begin position="18"/>
        <end position="85"/>
    </location>
</feature>
<dbReference type="Proteomes" id="UP001163714">
    <property type="component" value="Unassembled WGS sequence"/>
</dbReference>
<proteinExistence type="predicted"/>
<gene>
    <name evidence="3" type="ORF">OHT75_06945</name>
</gene>
<feature type="region of interest" description="Disordered" evidence="1">
    <location>
        <begin position="58"/>
        <end position="85"/>
    </location>
</feature>